<evidence type="ECO:0000256" key="2">
    <source>
        <dbReference type="ARBA" id="ARBA00053394"/>
    </source>
</evidence>
<reference evidence="6" key="1">
    <citation type="submission" date="2025-08" db="UniProtKB">
        <authorList>
            <consortium name="Ensembl"/>
        </authorList>
    </citation>
    <scope>IDENTIFICATION</scope>
</reference>
<dbReference type="InterPro" id="IPR036013">
    <property type="entry name" value="Band_7/SPFH_dom_sf"/>
</dbReference>
<dbReference type="SUPFAM" id="SSF117892">
    <property type="entry name" value="Band 7/SPFH domain"/>
    <property type="match status" value="1"/>
</dbReference>
<evidence type="ECO:0000256" key="1">
    <source>
        <dbReference type="ARBA" id="ARBA00008164"/>
    </source>
</evidence>
<evidence type="ECO:0000259" key="5">
    <source>
        <dbReference type="SMART" id="SM00244"/>
    </source>
</evidence>
<dbReference type="InterPro" id="IPR001107">
    <property type="entry name" value="Band_7"/>
</dbReference>
<protein>
    <recommendedName>
        <fullName evidence="3">Podocin</fullName>
    </recommendedName>
</protein>
<comment type="function">
    <text evidence="2">Plays a role in the regulation of glomerular permeability, acting probably as a linker between the plasma membrane and the cytoskeleton.</text>
</comment>
<sequence length="199" mass="22148">RAESRHTLLKCGASKTFRASEWILVILSFFFTVLTFPVSVWLCIKIVSAFERAVFLRLGHMRKGQAEGPGMYFVLPCTDTVITVDMRTKSFYIPLQEILTKDPVTVDVDGVIYYRVQDAILAVTNVTNADSATLLLAETTLRNVLGTNNFSQIVSNREKIAQSIKVRARCLPPPRCPRISWAAAPILPNGTAIWCAAWG</sequence>
<feature type="transmembrane region" description="Helical" evidence="4">
    <location>
        <begin position="22"/>
        <end position="44"/>
    </location>
</feature>
<dbReference type="SMART" id="SM00244">
    <property type="entry name" value="PHB"/>
    <property type="match status" value="1"/>
</dbReference>
<feature type="domain" description="Band 7" evidence="5">
    <location>
        <begin position="42"/>
        <end position="187"/>
    </location>
</feature>
<dbReference type="InterPro" id="IPR043202">
    <property type="entry name" value="Band-7_stomatin-like"/>
</dbReference>
<reference evidence="6" key="2">
    <citation type="submission" date="2025-09" db="UniProtKB">
        <authorList>
            <consortium name="Ensembl"/>
        </authorList>
    </citation>
    <scope>IDENTIFICATION</scope>
</reference>
<dbReference type="PANTHER" id="PTHR10264">
    <property type="entry name" value="BAND 7 PROTEIN-RELATED"/>
    <property type="match status" value="1"/>
</dbReference>
<dbReference type="PRINTS" id="PR00721">
    <property type="entry name" value="STOMATIN"/>
</dbReference>
<evidence type="ECO:0000313" key="6">
    <source>
        <dbReference type="Ensembl" id="ENSVKKP00000007213.1"/>
    </source>
</evidence>
<evidence type="ECO:0000313" key="7">
    <source>
        <dbReference type="Proteomes" id="UP000694545"/>
    </source>
</evidence>
<dbReference type="PANTHER" id="PTHR10264:SF115">
    <property type="entry name" value="STOMATIN"/>
    <property type="match status" value="1"/>
</dbReference>
<keyword evidence="4" id="KW-0812">Transmembrane</keyword>
<dbReference type="GO" id="GO:0009898">
    <property type="term" value="C:cytoplasmic side of plasma membrane"/>
    <property type="evidence" value="ECO:0007669"/>
    <property type="project" value="UniProtKB-ARBA"/>
</dbReference>
<comment type="similarity">
    <text evidence="1">Belongs to the band 7/mec-2 family.</text>
</comment>
<dbReference type="AlphaFoldDB" id="A0A8D2J6K0"/>
<keyword evidence="4" id="KW-0472">Membrane</keyword>
<dbReference type="InterPro" id="IPR001972">
    <property type="entry name" value="Stomatin_HflK_fam"/>
</dbReference>
<dbReference type="Ensembl" id="ENSVKKT00000007404.1">
    <property type="protein sequence ID" value="ENSVKKP00000007213.1"/>
    <property type="gene ID" value="ENSVKKG00000005200.1"/>
</dbReference>
<dbReference type="Proteomes" id="UP000694545">
    <property type="component" value="Unplaced"/>
</dbReference>
<organism evidence="6 7">
    <name type="scientific">Varanus komodoensis</name>
    <name type="common">Komodo dragon</name>
    <dbReference type="NCBI Taxonomy" id="61221"/>
    <lineage>
        <taxon>Eukaryota</taxon>
        <taxon>Metazoa</taxon>
        <taxon>Chordata</taxon>
        <taxon>Craniata</taxon>
        <taxon>Vertebrata</taxon>
        <taxon>Euteleostomi</taxon>
        <taxon>Lepidosauria</taxon>
        <taxon>Squamata</taxon>
        <taxon>Bifurcata</taxon>
        <taxon>Unidentata</taxon>
        <taxon>Episquamata</taxon>
        <taxon>Toxicofera</taxon>
        <taxon>Anguimorpha</taxon>
        <taxon>Paleoanguimorpha</taxon>
        <taxon>Varanoidea</taxon>
        <taxon>Varanidae</taxon>
        <taxon>Varanus</taxon>
    </lineage>
</organism>
<keyword evidence="7" id="KW-1185">Reference proteome</keyword>
<evidence type="ECO:0000256" key="3">
    <source>
        <dbReference type="ARBA" id="ARBA00071670"/>
    </source>
</evidence>
<dbReference type="OMA" id="CVEVVYE"/>
<name>A0A8D2J6K0_VARKO</name>
<proteinExistence type="inferred from homology"/>
<evidence type="ECO:0000256" key="4">
    <source>
        <dbReference type="SAM" id="Phobius"/>
    </source>
</evidence>
<dbReference type="Pfam" id="PF01145">
    <property type="entry name" value="Band_7"/>
    <property type="match status" value="1"/>
</dbReference>
<dbReference type="Gene3D" id="3.30.479.30">
    <property type="entry name" value="Band 7 domain"/>
    <property type="match status" value="1"/>
</dbReference>
<accession>A0A8D2J6K0</accession>
<dbReference type="FunFam" id="3.30.479.30:FF:000004">
    <property type="entry name" value="Putative membrane protease family, stomatin"/>
    <property type="match status" value="1"/>
</dbReference>
<keyword evidence="4" id="KW-1133">Transmembrane helix</keyword>